<sequence>MLQVLAIITGSVLAAIGWVVRRRIRNEAVDEIIKRRLSLVELYQRMKAAELDIKGLNRLESELISLKGAENQAQMPQNRPDSGSARPVHHL</sequence>
<dbReference type="RefSeq" id="WP_140049022.1">
    <property type="nucleotide sequence ID" value="NZ_FXWK01000002.1"/>
</dbReference>
<feature type="region of interest" description="Disordered" evidence="1">
    <location>
        <begin position="68"/>
        <end position="91"/>
    </location>
</feature>
<organism evidence="2 3">
    <name type="scientific">Devosia lucknowensis</name>
    <dbReference type="NCBI Taxonomy" id="1096929"/>
    <lineage>
        <taxon>Bacteria</taxon>
        <taxon>Pseudomonadati</taxon>
        <taxon>Pseudomonadota</taxon>
        <taxon>Alphaproteobacteria</taxon>
        <taxon>Hyphomicrobiales</taxon>
        <taxon>Devosiaceae</taxon>
        <taxon>Devosia</taxon>
    </lineage>
</organism>
<dbReference type="OrthoDB" id="7953136at2"/>
<gene>
    <name evidence="2" type="ORF">SAMN06295905_3222</name>
</gene>
<dbReference type="AlphaFoldDB" id="A0A1Y6GBS6"/>
<dbReference type="EMBL" id="FXWK01000002">
    <property type="protein sequence ID" value="SMQ85927.1"/>
    <property type="molecule type" value="Genomic_DNA"/>
</dbReference>
<proteinExistence type="predicted"/>
<keyword evidence="3" id="KW-1185">Reference proteome</keyword>
<evidence type="ECO:0000256" key="1">
    <source>
        <dbReference type="SAM" id="MobiDB-lite"/>
    </source>
</evidence>
<protein>
    <submittedName>
        <fullName evidence="2">Uncharacterized protein</fullName>
    </submittedName>
</protein>
<name>A0A1Y6GBS6_9HYPH</name>
<dbReference type="Proteomes" id="UP000194474">
    <property type="component" value="Unassembled WGS sequence"/>
</dbReference>
<accession>A0A1Y6GBS6</accession>
<feature type="compositionally biased region" description="Polar residues" evidence="1">
    <location>
        <begin position="71"/>
        <end position="81"/>
    </location>
</feature>
<evidence type="ECO:0000313" key="3">
    <source>
        <dbReference type="Proteomes" id="UP000194474"/>
    </source>
</evidence>
<evidence type="ECO:0000313" key="2">
    <source>
        <dbReference type="EMBL" id="SMQ85927.1"/>
    </source>
</evidence>
<reference evidence="3" key="1">
    <citation type="submission" date="2017-04" db="EMBL/GenBank/DDBJ databases">
        <authorList>
            <person name="Varghese N."/>
            <person name="Submissions S."/>
        </authorList>
    </citation>
    <scope>NUCLEOTIDE SEQUENCE [LARGE SCALE GENOMIC DNA]</scope>
</reference>